<proteinExistence type="predicted"/>
<evidence type="ECO:0000313" key="2">
    <source>
        <dbReference type="EMBL" id="OWY96627.1"/>
    </source>
</evidence>
<evidence type="ECO:0000256" key="1">
    <source>
        <dbReference type="SAM" id="MobiDB-lite"/>
    </source>
</evidence>
<name>A0A225UUR7_9STRA</name>
<evidence type="ECO:0000313" key="3">
    <source>
        <dbReference type="Proteomes" id="UP000198211"/>
    </source>
</evidence>
<dbReference type="AlphaFoldDB" id="A0A225UUR7"/>
<dbReference type="EMBL" id="NBNE01011393">
    <property type="protein sequence ID" value="OWY96627.1"/>
    <property type="molecule type" value="Genomic_DNA"/>
</dbReference>
<feature type="compositionally biased region" description="Polar residues" evidence="1">
    <location>
        <begin position="90"/>
        <end position="133"/>
    </location>
</feature>
<feature type="non-terminal residue" evidence="2">
    <location>
        <position position="1"/>
    </location>
</feature>
<dbReference type="Proteomes" id="UP000198211">
    <property type="component" value="Unassembled WGS sequence"/>
</dbReference>
<comment type="caution">
    <text evidence="2">The sequence shown here is derived from an EMBL/GenBank/DDBJ whole genome shotgun (WGS) entry which is preliminary data.</text>
</comment>
<accession>A0A225UUR7</accession>
<feature type="region of interest" description="Disordered" evidence="1">
    <location>
        <begin position="80"/>
        <end position="141"/>
    </location>
</feature>
<keyword evidence="3" id="KW-1185">Reference proteome</keyword>
<organism evidence="2 3">
    <name type="scientific">Phytophthora megakarya</name>
    <dbReference type="NCBI Taxonomy" id="4795"/>
    <lineage>
        <taxon>Eukaryota</taxon>
        <taxon>Sar</taxon>
        <taxon>Stramenopiles</taxon>
        <taxon>Oomycota</taxon>
        <taxon>Peronosporomycetes</taxon>
        <taxon>Peronosporales</taxon>
        <taxon>Peronosporaceae</taxon>
        <taxon>Phytophthora</taxon>
    </lineage>
</organism>
<sequence length="141" mass="15988">HVIGDSQIIIRQLDTSSNLTPSAQTTSLMQLNDQRRKRAENEIIIGIDLKKKTYRVFIPQTKHVMSTTHIRNIDRLDSRAVGRYMDTVDADNSNSENEMNRQQGTSNSPSSKNNSDYQAGSPSKQHQLSSRAIQRSFRSEP</sequence>
<gene>
    <name evidence="2" type="ORF">PHMEG_00033061</name>
</gene>
<protein>
    <submittedName>
        <fullName evidence="2">Uncharacterized protein</fullName>
    </submittedName>
</protein>
<reference evidence="3" key="1">
    <citation type="submission" date="2017-03" db="EMBL/GenBank/DDBJ databases">
        <title>Phytopthora megakarya and P. palmivora, two closely related causual agents of cacao black pod achieved similar genome size and gene model numbers by different mechanisms.</title>
        <authorList>
            <person name="Ali S."/>
            <person name="Shao J."/>
            <person name="Larry D.J."/>
            <person name="Kronmiller B."/>
            <person name="Shen D."/>
            <person name="Strem M.D."/>
            <person name="Melnick R.L."/>
            <person name="Guiltinan M.J."/>
            <person name="Tyler B.M."/>
            <person name="Meinhardt L.W."/>
            <person name="Bailey B.A."/>
        </authorList>
    </citation>
    <scope>NUCLEOTIDE SEQUENCE [LARGE SCALE GENOMIC DNA]</scope>
    <source>
        <strain evidence="3">zdho120</strain>
    </source>
</reference>